<keyword evidence="1" id="KW-0378">Hydrolase</keyword>
<keyword evidence="2" id="KW-1185">Reference proteome</keyword>
<gene>
    <name evidence="1" type="primary">PIM1_5</name>
    <name evidence="1" type="ORF">VKT23_016149</name>
</gene>
<keyword evidence="1" id="KW-0645">Protease</keyword>
<dbReference type="GO" id="GO:0006508">
    <property type="term" value="P:proteolysis"/>
    <property type="evidence" value="ECO:0007669"/>
    <property type="project" value="UniProtKB-KW"/>
</dbReference>
<sequence length="79" mass="8571">MSEIFVFKNIAQLSTLFRDQITNFSINQVSSNVFSEPDELADFAAAVSSSSGSTHELQEVLAVPGCLRKTSLSSLSENE</sequence>
<dbReference type="EC" id="3.4.21.53" evidence="1"/>
<evidence type="ECO:0000313" key="2">
    <source>
        <dbReference type="Proteomes" id="UP001498398"/>
    </source>
</evidence>
<reference evidence="1 2" key="1">
    <citation type="submission" date="2024-01" db="EMBL/GenBank/DDBJ databases">
        <title>A draft genome for the cacao thread blight pathogen Marasmiellus scandens.</title>
        <authorList>
            <person name="Baruah I.K."/>
            <person name="Leung J."/>
            <person name="Bukari Y."/>
            <person name="Amoako-Attah I."/>
            <person name="Meinhardt L.W."/>
            <person name="Bailey B.A."/>
            <person name="Cohen S.P."/>
        </authorList>
    </citation>
    <scope>NUCLEOTIDE SEQUENCE [LARGE SCALE GENOMIC DNA]</scope>
    <source>
        <strain evidence="1 2">GH-19</strain>
    </source>
</reference>
<accession>A0ABR1IYS5</accession>
<organism evidence="1 2">
    <name type="scientific">Marasmiellus scandens</name>
    <dbReference type="NCBI Taxonomy" id="2682957"/>
    <lineage>
        <taxon>Eukaryota</taxon>
        <taxon>Fungi</taxon>
        <taxon>Dikarya</taxon>
        <taxon>Basidiomycota</taxon>
        <taxon>Agaricomycotina</taxon>
        <taxon>Agaricomycetes</taxon>
        <taxon>Agaricomycetidae</taxon>
        <taxon>Agaricales</taxon>
        <taxon>Marasmiineae</taxon>
        <taxon>Omphalotaceae</taxon>
        <taxon>Marasmiellus</taxon>
    </lineage>
</organism>
<dbReference type="Proteomes" id="UP001498398">
    <property type="component" value="Unassembled WGS sequence"/>
</dbReference>
<protein>
    <submittedName>
        <fullName evidence="1">ATP-dependent Lon protease pim1</fullName>
        <ecNumber evidence="1">3.4.21.53</ecNumber>
    </submittedName>
</protein>
<name>A0ABR1IYS5_9AGAR</name>
<comment type="caution">
    <text evidence="1">The sequence shown here is derived from an EMBL/GenBank/DDBJ whole genome shotgun (WGS) entry which is preliminary data.</text>
</comment>
<dbReference type="Gene3D" id="1.20.58.1480">
    <property type="match status" value="1"/>
</dbReference>
<dbReference type="EMBL" id="JBANRG010000058">
    <property type="protein sequence ID" value="KAK7442551.1"/>
    <property type="molecule type" value="Genomic_DNA"/>
</dbReference>
<dbReference type="GO" id="GO:0004252">
    <property type="term" value="F:serine-type endopeptidase activity"/>
    <property type="evidence" value="ECO:0007669"/>
    <property type="project" value="UniProtKB-EC"/>
</dbReference>
<proteinExistence type="predicted"/>
<evidence type="ECO:0000313" key="1">
    <source>
        <dbReference type="EMBL" id="KAK7442551.1"/>
    </source>
</evidence>